<dbReference type="Pfam" id="PF21205">
    <property type="entry name" value="Rep3_C"/>
    <property type="match status" value="1"/>
</dbReference>
<protein>
    <submittedName>
        <fullName evidence="5">Replication initiation protein</fullName>
    </submittedName>
</protein>
<dbReference type="InterPro" id="IPR036388">
    <property type="entry name" value="WH-like_DNA-bd_sf"/>
</dbReference>
<evidence type="ECO:0000256" key="1">
    <source>
        <dbReference type="ARBA" id="ARBA00038283"/>
    </source>
</evidence>
<name>A0ABY6MDC8_MORBO</name>
<feature type="compositionally biased region" description="Pro residues" evidence="3">
    <location>
        <begin position="64"/>
        <end position="78"/>
    </location>
</feature>
<gene>
    <name evidence="5" type="ORF">LP092_15790</name>
</gene>
<dbReference type="Proteomes" id="UP001163632">
    <property type="component" value="Plasmid unnamed3"/>
</dbReference>
<dbReference type="Pfam" id="PF01051">
    <property type="entry name" value="Rep3_N"/>
    <property type="match status" value="1"/>
</dbReference>
<proteinExistence type="inferred from homology"/>
<sequence>MTRKFSELTPSEQLRFNSLVSFMSETWNERIEVKLDIVQRFNLDIGDSVVMDFLTGVYVPPAPPPMPVKDDIPPPPKPRPPHENPDRLDPPIPIADFFKEQTMTAQEPSLPVVAPVNQAQKIKKREMTYANSEDLIIIQNRLLHAISHLTLNERRLILFLSPIVRKRIEKEPNNRVFYVLAQEFADEYKLKGKYLYSELAKIADSILDKHFFFWYATSNGRAKKGVNWVSECDYIENEGMIKIRLDNTVIEMLTVFDKATGHFWTQYQKEWIINLGAYGIIMLEMILSSKENKGHYTAEHLREKFNCVDTYPRFSDFKLYVIDKSIKEVHKHTPIRIEYQQHKAGRIVTGLTFSYIDTSIKSVKDKTKNSDDKPKENNPFVNFKMTPKQLAVFGAKIAKKIDKDIEIVIDEISNVYLQAQYVEYLKLLDFVPSDWYTQDEIKDHPTAEQIAQAKKKAKQETKRQEELEQAQLKAQLRQDYETLLANAEEFVLANQKRIGIGIEKMYFEKGDYQGVIRIWERYLLSERDRKGFALLDEILSR</sequence>
<feature type="region of interest" description="Disordered" evidence="3">
    <location>
        <begin position="64"/>
        <end position="90"/>
    </location>
</feature>
<reference evidence="5" key="1">
    <citation type="journal article" date="2022" name="BMC Microbiol.">
        <title>Whole genome sequencing of Moraxella bovis strains from North America reveals two genotypes with different genetic determinants.</title>
        <authorList>
            <person name="Wynn E.L."/>
            <person name="Hille M.M."/>
            <person name="Loy J.D."/>
            <person name="Schuller G."/>
            <person name="Kuhn K.L."/>
            <person name="Dickey A.M."/>
            <person name="Bono J.L."/>
            <person name="Clawson M.L."/>
        </authorList>
    </citation>
    <scope>NUCLEOTIDE SEQUENCE</scope>
    <source>
        <strain evidence="5">SAM102599</strain>
    </source>
</reference>
<keyword evidence="2" id="KW-0175">Coiled coil</keyword>
<comment type="similarity">
    <text evidence="1">Belongs to the initiator RepB protein family.</text>
</comment>
<feature type="coiled-coil region" evidence="2">
    <location>
        <begin position="447"/>
        <end position="475"/>
    </location>
</feature>
<dbReference type="Gene3D" id="1.10.10.10">
    <property type="entry name" value="Winged helix-like DNA-binding domain superfamily/Winged helix DNA-binding domain"/>
    <property type="match status" value="2"/>
</dbReference>
<dbReference type="InterPro" id="IPR036390">
    <property type="entry name" value="WH_DNA-bd_sf"/>
</dbReference>
<feature type="domain" description="Initiator Rep protein WH1" evidence="4">
    <location>
        <begin position="139"/>
        <end position="282"/>
    </location>
</feature>
<dbReference type="EMBL" id="CP087833">
    <property type="protein sequence ID" value="UZA04875.1"/>
    <property type="molecule type" value="Genomic_DNA"/>
</dbReference>
<geneLocation type="plasmid" evidence="5 6">
    <name>unnamed3</name>
</geneLocation>
<dbReference type="InterPro" id="IPR000525">
    <property type="entry name" value="Initiator_Rep_WH1"/>
</dbReference>
<dbReference type="SUPFAM" id="SSF46785">
    <property type="entry name" value="Winged helix' DNA-binding domain"/>
    <property type="match status" value="2"/>
</dbReference>
<keyword evidence="6" id="KW-1185">Reference proteome</keyword>
<accession>A0ABY6MDC8</accession>
<keyword evidence="5" id="KW-0614">Plasmid</keyword>
<dbReference type="RefSeq" id="WP_264676683.1">
    <property type="nucleotide sequence ID" value="NZ_CP087820.1"/>
</dbReference>
<evidence type="ECO:0000313" key="5">
    <source>
        <dbReference type="EMBL" id="UZA04875.1"/>
    </source>
</evidence>
<evidence type="ECO:0000259" key="4">
    <source>
        <dbReference type="Pfam" id="PF01051"/>
    </source>
</evidence>
<evidence type="ECO:0000256" key="3">
    <source>
        <dbReference type="SAM" id="MobiDB-lite"/>
    </source>
</evidence>
<feature type="compositionally biased region" description="Basic and acidic residues" evidence="3">
    <location>
        <begin position="80"/>
        <end position="89"/>
    </location>
</feature>
<organism evidence="5 6">
    <name type="scientific">Moraxella bovis</name>
    <dbReference type="NCBI Taxonomy" id="476"/>
    <lineage>
        <taxon>Bacteria</taxon>
        <taxon>Pseudomonadati</taxon>
        <taxon>Pseudomonadota</taxon>
        <taxon>Gammaproteobacteria</taxon>
        <taxon>Moraxellales</taxon>
        <taxon>Moraxellaceae</taxon>
        <taxon>Moraxella</taxon>
    </lineage>
</organism>
<evidence type="ECO:0000256" key="2">
    <source>
        <dbReference type="SAM" id="Coils"/>
    </source>
</evidence>
<evidence type="ECO:0000313" key="6">
    <source>
        <dbReference type="Proteomes" id="UP001163632"/>
    </source>
</evidence>